<feature type="compositionally biased region" description="Polar residues" evidence="1">
    <location>
        <begin position="185"/>
        <end position="198"/>
    </location>
</feature>
<organism evidence="2 3">
    <name type="scientific">Pleuronectes platessa</name>
    <name type="common">European plaice</name>
    <dbReference type="NCBI Taxonomy" id="8262"/>
    <lineage>
        <taxon>Eukaryota</taxon>
        <taxon>Metazoa</taxon>
        <taxon>Chordata</taxon>
        <taxon>Craniata</taxon>
        <taxon>Vertebrata</taxon>
        <taxon>Euteleostomi</taxon>
        <taxon>Actinopterygii</taxon>
        <taxon>Neopterygii</taxon>
        <taxon>Teleostei</taxon>
        <taxon>Neoteleostei</taxon>
        <taxon>Acanthomorphata</taxon>
        <taxon>Carangaria</taxon>
        <taxon>Pleuronectiformes</taxon>
        <taxon>Pleuronectoidei</taxon>
        <taxon>Pleuronectidae</taxon>
        <taxon>Pleuronectes</taxon>
    </lineage>
</organism>
<gene>
    <name evidence="2" type="ORF">PLEPLA_LOCUS38736</name>
</gene>
<proteinExistence type="predicted"/>
<comment type="caution">
    <text evidence="2">The sequence shown here is derived from an EMBL/GenBank/DDBJ whole genome shotgun (WGS) entry which is preliminary data.</text>
</comment>
<evidence type="ECO:0000313" key="2">
    <source>
        <dbReference type="EMBL" id="CAB1451043.1"/>
    </source>
</evidence>
<evidence type="ECO:0000313" key="3">
    <source>
        <dbReference type="Proteomes" id="UP001153269"/>
    </source>
</evidence>
<dbReference type="AlphaFoldDB" id="A0A9N7VKT9"/>
<dbReference type="Proteomes" id="UP001153269">
    <property type="component" value="Unassembled WGS sequence"/>
</dbReference>
<accession>A0A9N7VKT9</accession>
<sequence>MRGITQPDLLTQTPLSFSLSRTTGDGLRRRQRDYQGVGVFDHAPMLRRKALSFKGHLEMRSAEGAPSRRGLSSVTGPSAGGTLEDGAQEQSSSLHFWLLFTLSSQLRLLSFESERRVAPSHFLLVVADAHVTFSSKAPYEHFDVDADVDVNAATCSQSSQTSCATAPAANETNVTPVSLRLWDSSSHRTQTQWPSSQERGLLGSPS</sequence>
<keyword evidence="3" id="KW-1185">Reference proteome</keyword>
<dbReference type="EMBL" id="CADEAL010004074">
    <property type="protein sequence ID" value="CAB1451043.1"/>
    <property type="molecule type" value="Genomic_DNA"/>
</dbReference>
<reference evidence="2" key="1">
    <citation type="submission" date="2020-03" db="EMBL/GenBank/DDBJ databases">
        <authorList>
            <person name="Weist P."/>
        </authorList>
    </citation>
    <scope>NUCLEOTIDE SEQUENCE</scope>
</reference>
<name>A0A9N7VKT9_PLEPL</name>
<feature type="region of interest" description="Disordered" evidence="1">
    <location>
        <begin position="185"/>
        <end position="206"/>
    </location>
</feature>
<protein>
    <submittedName>
        <fullName evidence="2">Uncharacterized protein</fullName>
    </submittedName>
</protein>
<feature type="region of interest" description="Disordered" evidence="1">
    <location>
        <begin position="60"/>
        <end position="86"/>
    </location>
</feature>
<evidence type="ECO:0000256" key="1">
    <source>
        <dbReference type="SAM" id="MobiDB-lite"/>
    </source>
</evidence>